<evidence type="ECO:0000313" key="1">
    <source>
        <dbReference type="EMBL" id="EGG13987.1"/>
    </source>
</evidence>
<protein>
    <recommendedName>
        <fullName evidence="3">F-box domain-containing protein</fullName>
    </recommendedName>
</protein>
<evidence type="ECO:0008006" key="3">
    <source>
        <dbReference type="Google" id="ProtNLM"/>
    </source>
</evidence>
<name>F4QE40_CACFS</name>
<proteinExistence type="predicted"/>
<dbReference type="RefSeq" id="XP_004350695.1">
    <property type="nucleotide sequence ID" value="XM_004350644.1"/>
</dbReference>
<reference evidence="2" key="1">
    <citation type="journal article" date="2011" name="Genome Res.">
        <title>Phylogeny-wide analysis of social amoeba genomes highlights ancient origins for complex intercellular communication.</title>
        <authorList>
            <person name="Heidel A.J."/>
            <person name="Lawal H.M."/>
            <person name="Felder M."/>
            <person name="Schilde C."/>
            <person name="Helps N.R."/>
            <person name="Tunggal B."/>
            <person name="Rivero F."/>
            <person name="John U."/>
            <person name="Schleicher M."/>
            <person name="Eichinger L."/>
            <person name="Platzer M."/>
            <person name="Noegel A.A."/>
            <person name="Schaap P."/>
            <person name="Gloeckner G."/>
        </authorList>
    </citation>
    <scope>NUCLEOTIDE SEQUENCE [LARGE SCALE GENOMIC DNA]</scope>
    <source>
        <strain evidence="2">SH3</strain>
    </source>
</reference>
<dbReference type="EMBL" id="GL883029">
    <property type="protein sequence ID" value="EGG13987.1"/>
    <property type="molecule type" value="Genomic_DNA"/>
</dbReference>
<dbReference type="KEGG" id="dfa:DFA_11748"/>
<dbReference type="Proteomes" id="UP000007797">
    <property type="component" value="Unassembled WGS sequence"/>
</dbReference>
<accession>F4QE40</accession>
<dbReference type="GeneID" id="14866090"/>
<gene>
    <name evidence="1" type="ORF">DFA_11748</name>
</gene>
<sequence>MTDNTNNKIRLKEETVLKIIKLAFDWSCRRNDSWCLSMALVSWKFYSIIKSFNNQVPLLLFKTSKHQSKKTLKDYAGHVGNNKYLIIPEKITSFKSNYYINELKTNPNAIQPYLFFIDNAKLITIDLIHTTDNNFLQWFNNNNNNNKVGKSITSLDVSINADKSIIKPLDSLKLYTLCPNIQQLSFYHPSNSIRYYYTKQDDKIMIDNPQVSPFKILVSLIPLIDSYQRSLTCISFKNLAFLDIMDDRDCLFQSLGKLPQLGSFKLHLNQTRNHASMEEADILFKSVYNLIKLKASTLKSLSINFGIYETLPSECSYQQEAREMVKYIFTDTEHCQINRLAINMEITDIPCTLIRRLSKLKIRPYITRIDEIEEGIELEEEIEKQKRELVPNLDRYLELLSSISKNVNYLSIGAPEILENLIESDSPAPLPNLLSYGPVFKLSQQTVLAIKQCQKFKVVEFKVDEIDQEMENEIKSNISIWNRESCIIKLK</sequence>
<evidence type="ECO:0000313" key="2">
    <source>
        <dbReference type="Proteomes" id="UP000007797"/>
    </source>
</evidence>
<keyword evidence="2" id="KW-1185">Reference proteome</keyword>
<organism evidence="1 2">
    <name type="scientific">Cavenderia fasciculata</name>
    <name type="common">Slime mold</name>
    <name type="synonym">Dictyostelium fasciculatum</name>
    <dbReference type="NCBI Taxonomy" id="261658"/>
    <lineage>
        <taxon>Eukaryota</taxon>
        <taxon>Amoebozoa</taxon>
        <taxon>Evosea</taxon>
        <taxon>Eumycetozoa</taxon>
        <taxon>Dictyostelia</taxon>
        <taxon>Acytosteliales</taxon>
        <taxon>Cavenderiaceae</taxon>
        <taxon>Cavenderia</taxon>
    </lineage>
</organism>
<dbReference type="AlphaFoldDB" id="F4QE40"/>